<dbReference type="EMBL" id="BMAU01021185">
    <property type="protein sequence ID" value="GFX95176.1"/>
    <property type="molecule type" value="Genomic_DNA"/>
</dbReference>
<dbReference type="Proteomes" id="UP000887159">
    <property type="component" value="Unassembled WGS sequence"/>
</dbReference>
<name>A0A8X6UW96_TRICX</name>
<evidence type="ECO:0000313" key="3">
    <source>
        <dbReference type="Proteomes" id="UP000887159"/>
    </source>
</evidence>
<gene>
    <name evidence="2" type="ORF">TNCV_847681</name>
</gene>
<reference evidence="2" key="1">
    <citation type="submission" date="2020-08" db="EMBL/GenBank/DDBJ databases">
        <title>Multicomponent nature underlies the extraordinary mechanical properties of spider dragline silk.</title>
        <authorList>
            <person name="Kono N."/>
            <person name="Nakamura H."/>
            <person name="Mori M."/>
            <person name="Yoshida Y."/>
            <person name="Ohtoshi R."/>
            <person name="Malay A.D."/>
            <person name="Moran D.A.P."/>
            <person name="Tomita M."/>
            <person name="Numata K."/>
            <person name="Arakawa K."/>
        </authorList>
    </citation>
    <scope>NUCLEOTIDE SEQUENCE</scope>
</reference>
<protein>
    <submittedName>
        <fullName evidence="2">Uncharacterized protein</fullName>
    </submittedName>
</protein>
<keyword evidence="3" id="KW-1185">Reference proteome</keyword>
<organism evidence="2 3">
    <name type="scientific">Trichonephila clavipes</name>
    <name type="common">Golden silk orbweaver</name>
    <name type="synonym">Nephila clavipes</name>
    <dbReference type="NCBI Taxonomy" id="2585209"/>
    <lineage>
        <taxon>Eukaryota</taxon>
        <taxon>Metazoa</taxon>
        <taxon>Ecdysozoa</taxon>
        <taxon>Arthropoda</taxon>
        <taxon>Chelicerata</taxon>
        <taxon>Arachnida</taxon>
        <taxon>Araneae</taxon>
        <taxon>Araneomorphae</taxon>
        <taxon>Entelegynae</taxon>
        <taxon>Araneoidea</taxon>
        <taxon>Nephilidae</taxon>
        <taxon>Trichonephila</taxon>
    </lineage>
</organism>
<accession>A0A8X6UW96</accession>
<feature type="region of interest" description="Disordered" evidence="1">
    <location>
        <begin position="183"/>
        <end position="203"/>
    </location>
</feature>
<sequence>MFRRSGDVQHLQRSLQPVRDEGRCPCSCRLRQMRNKIVPSQEESSVIICRPEEVADASTLQGILGAPAVQHLQRSLQPVRDEGRCPCSCRLRQMRNKIVPSQEESSVIICRPEEVADASTLQGMLGAPAVQHLQRSLQPVRDEGRCPFSCRLRQVRNKIVPSQEESLVIICRPEEVADASTLQGILGAPPGGSTPPKKSAKLQ</sequence>
<comment type="caution">
    <text evidence="2">The sequence shown here is derived from an EMBL/GenBank/DDBJ whole genome shotgun (WGS) entry which is preliminary data.</text>
</comment>
<dbReference type="AlphaFoldDB" id="A0A8X6UW96"/>
<evidence type="ECO:0000313" key="2">
    <source>
        <dbReference type="EMBL" id="GFX95176.1"/>
    </source>
</evidence>
<evidence type="ECO:0000256" key="1">
    <source>
        <dbReference type="SAM" id="MobiDB-lite"/>
    </source>
</evidence>
<proteinExistence type="predicted"/>